<dbReference type="PATRIC" id="fig|1300222.3.peg.4220"/>
<keyword evidence="3" id="KW-1003">Cell membrane</keyword>
<organism evidence="9 10">
    <name type="scientific">Brevibacillus borstelensis AK1</name>
    <dbReference type="NCBI Taxonomy" id="1300222"/>
    <lineage>
        <taxon>Bacteria</taxon>
        <taxon>Bacillati</taxon>
        <taxon>Bacillota</taxon>
        <taxon>Bacilli</taxon>
        <taxon>Bacillales</taxon>
        <taxon>Paenibacillaceae</taxon>
        <taxon>Brevibacillus</taxon>
    </lineage>
</organism>
<name>M8DC52_9BACL</name>
<feature type="transmembrane region" description="Helical" evidence="7">
    <location>
        <begin position="151"/>
        <end position="170"/>
    </location>
</feature>
<feature type="transmembrane region" description="Helical" evidence="7">
    <location>
        <begin position="126"/>
        <end position="145"/>
    </location>
</feature>
<evidence type="ECO:0000256" key="3">
    <source>
        <dbReference type="ARBA" id="ARBA00022475"/>
    </source>
</evidence>
<feature type="transmembrane region" description="Helical" evidence="7">
    <location>
        <begin position="38"/>
        <end position="56"/>
    </location>
</feature>
<dbReference type="GeneID" id="89499701"/>
<keyword evidence="10" id="KW-1185">Reference proteome</keyword>
<evidence type="ECO:0000256" key="5">
    <source>
        <dbReference type="ARBA" id="ARBA00022989"/>
    </source>
</evidence>
<comment type="caution">
    <text evidence="9">The sequence shown here is derived from an EMBL/GenBank/DDBJ whole genome shotgun (WGS) entry which is preliminary data.</text>
</comment>
<evidence type="ECO:0000313" key="9">
    <source>
        <dbReference type="EMBL" id="EMT50937.1"/>
    </source>
</evidence>
<keyword evidence="5 7" id="KW-1133">Transmembrane helix</keyword>
<keyword evidence="6 7" id="KW-0472">Membrane</keyword>
<evidence type="ECO:0000256" key="4">
    <source>
        <dbReference type="ARBA" id="ARBA00022692"/>
    </source>
</evidence>
<feature type="transmembrane region" description="Helical" evidence="7">
    <location>
        <begin position="270"/>
        <end position="290"/>
    </location>
</feature>
<keyword evidence="4 7" id="KW-0812">Transmembrane</keyword>
<feature type="domain" description="EamA" evidence="8">
    <location>
        <begin position="7"/>
        <end position="137"/>
    </location>
</feature>
<evidence type="ECO:0000313" key="10">
    <source>
        <dbReference type="Proteomes" id="UP000012081"/>
    </source>
</evidence>
<feature type="transmembrane region" description="Helical" evidence="7">
    <location>
        <begin position="93"/>
        <end position="114"/>
    </location>
</feature>
<evidence type="ECO:0000256" key="7">
    <source>
        <dbReference type="SAM" id="Phobius"/>
    </source>
</evidence>
<feature type="transmembrane region" description="Helical" evidence="7">
    <location>
        <begin position="182"/>
        <end position="200"/>
    </location>
</feature>
<dbReference type="GO" id="GO:0005886">
    <property type="term" value="C:plasma membrane"/>
    <property type="evidence" value="ECO:0007669"/>
    <property type="project" value="UniProtKB-SubCell"/>
</dbReference>
<dbReference type="InterPro" id="IPR000620">
    <property type="entry name" value="EamA_dom"/>
</dbReference>
<evidence type="ECO:0000256" key="1">
    <source>
        <dbReference type="ARBA" id="ARBA00004651"/>
    </source>
</evidence>
<feature type="transmembrane region" description="Helical" evidence="7">
    <location>
        <begin position="245"/>
        <end position="264"/>
    </location>
</feature>
<dbReference type="PANTHER" id="PTHR32322">
    <property type="entry name" value="INNER MEMBRANE TRANSPORTER"/>
    <property type="match status" value="1"/>
</dbReference>
<gene>
    <name evidence="9" type="ORF">I532_20066</name>
</gene>
<dbReference type="RefSeq" id="WP_003390466.1">
    <property type="nucleotide sequence ID" value="NZ_APBN01000011.1"/>
</dbReference>
<feature type="transmembrane region" description="Helical" evidence="7">
    <location>
        <begin position="212"/>
        <end position="233"/>
    </location>
</feature>
<comment type="similarity">
    <text evidence="2">Belongs to the EamA transporter family.</text>
</comment>
<feature type="domain" description="EamA" evidence="8">
    <location>
        <begin position="150"/>
        <end position="284"/>
    </location>
</feature>
<dbReference type="EMBL" id="APBN01000011">
    <property type="protein sequence ID" value="EMT50937.1"/>
    <property type="molecule type" value="Genomic_DNA"/>
</dbReference>
<accession>M8DC52</accession>
<dbReference type="InterPro" id="IPR037185">
    <property type="entry name" value="EmrE-like"/>
</dbReference>
<evidence type="ECO:0000259" key="8">
    <source>
        <dbReference type="Pfam" id="PF00892"/>
    </source>
</evidence>
<dbReference type="InterPro" id="IPR050638">
    <property type="entry name" value="AA-Vitamin_Transporters"/>
</dbReference>
<feature type="transmembrane region" description="Helical" evidence="7">
    <location>
        <begin position="68"/>
        <end position="87"/>
    </location>
</feature>
<dbReference type="Proteomes" id="UP000012081">
    <property type="component" value="Unassembled WGS sequence"/>
</dbReference>
<proteinExistence type="inferred from homology"/>
<reference evidence="9 10" key="1">
    <citation type="submission" date="2013-03" db="EMBL/GenBank/DDBJ databases">
        <title>Assembly of a new bacterial strain Brevibacillus borstelensis AK1.</title>
        <authorList>
            <person name="Rajan I."/>
            <person name="PoliReddy D."/>
            <person name="Sugumar T."/>
            <person name="Rathinam K."/>
            <person name="Alqarawi S."/>
            <person name="Khalil A.B."/>
            <person name="Sivakumar N."/>
        </authorList>
    </citation>
    <scope>NUCLEOTIDE SEQUENCE [LARGE SCALE GENOMIC DNA]</scope>
    <source>
        <strain evidence="9 10">AK1</strain>
    </source>
</reference>
<sequence length="299" mass="32738">MIASYVQLALSMAFVGINISVGKAIVEHVPVFLFSEFRFILAVIILLPLLSMRGEWKSSWRKEEGKTLFWQSFFGVFLFSICMLYGVQWTTATSAGIITSTVPACIALFSFLLLKEKIRSHQLVSILFSVVGIGFITFTGGAASVGWGAMFGNLLVFLAVISEALFTIFAKRLSESVTPFQMTAAINVISLILFLPFAIADLIKTDLTAVPFQIWLLMIYYAVTASVLSFVLWYRGVAKVAASTAGLFTGFMPVSAALVSVLFLGEQFTWAHGMGMLFVLGAVVAGTRSVEDQKVRVER</sequence>
<evidence type="ECO:0000256" key="2">
    <source>
        <dbReference type="ARBA" id="ARBA00007362"/>
    </source>
</evidence>
<protein>
    <recommendedName>
        <fullName evidence="8">EamA domain-containing protein</fullName>
    </recommendedName>
</protein>
<dbReference type="OrthoDB" id="9799821at2"/>
<dbReference type="SUPFAM" id="SSF103481">
    <property type="entry name" value="Multidrug resistance efflux transporter EmrE"/>
    <property type="match status" value="2"/>
</dbReference>
<evidence type="ECO:0000256" key="6">
    <source>
        <dbReference type="ARBA" id="ARBA00023136"/>
    </source>
</evidence>
<dbReference type="STRING" id="1300222.I532_20066"/>
<dbReference type="Pfam" id="PF00892">
    <property type="entry name" value="EamA"/>
    <property type="match status" value="2"/>
</dbReference>
<dbReference type="AlphaFoldDB" id="M8DC52"/>
<dbReference type="PANTHER" id="PTHR32322:SF18">
    <property type="entry name" value="S-ADENOSYLMETHIONINE_S-ADENOSYLHOMOCYSTEINE TRANSPORTER"/>
    <property type="match status" value="1"/>
</dbReference>
<comment type="subcellular location">
    <subcellularLocation>
        <location evidence="1">Cell membrane</location>
        <topology evidence="1">Multi-pass membrane protein</topology>
    </subcellularLocation>
</comment>